<accession>A0ABN0XL97</accession>
<dbReference type="Gene3D" id="2.10.70.40">
    <property type="entry name" value="peptidoglycan hydrolase"/>
    <property type="match status" value="1"/>
</dbReference>
<dbReference type="Proteomes" id="UP001501757">
    <property type="component" value="Unassembled WGS sequence"/>
</dbReference>
<comment type="similarity">
    <text evidence="3">In the N-terminal section; belongs to the FlgJ family.</text>
</comment>
<dbReference type="Pfam" id="PF10135">
    <property type="entry name" value="Rod-binding"/>
    <property type="match status" value="1"/>
</dbReference>
<dbReference type="PANTHER" id="PTHR33308">
    <property type="entry name" value="PEPTIDOGLYCAN HYDROLASE FLGJ"/>
    <property type="match status" value="1"/>
</dbReference>
<dbReference type="InterPro" id="IPR051056">
    <property type="entry name" value="Glycosyl_Hydrolase_73"/>
</dbReference>
<evidence type="ECO:0000313" key="13">
    <source>
        <dbReference type="EMBL" id="GAA0367033.1"/>
    </source>
</evidence>
<keyword evidence="13" id="KW-0282">Flagellum</keyword>
<evidence type="ECO:0000256" key="9">
    <source>
        <dbReference type="ARBA" id="ARBA00023295"/>
    </source>
</evidence>
<evidence type="ECO:0000313" key="14">
    <source>
        <dbReference type="Proteomes" id="UP001501757"/>
    </source>
</evidence>
<comment type="function">
    <text evidence="1">Flagellum-specific muramidase which hydrolyzes the peptidoglycan layer to assemble the rod structure in the periplasmic space.</text>
</comment>
<evidence type="ECO:0000256" key="10">
    <source>
        <dbReference type="ARBA" id="ARBA00023316"/>
    </source>
</evidence>
<evidence type="ECO:0000256" key="3">
    <source>
        <dbReference type="ARBA" id="ARBA00006880"/>
    </source>
</evidence>
<evidence type="ECO:0000256" key="6">
    <source>
        <dbReference type="ARBA" id="ARBA00022764"/>
    </source>
</evidence>
<keyword evidence="13" id="KW-0969">Cilium</keyword>
<dbReference type="EMBL" id="BAAAEI010000021">
    <property type="protein sequence ID" value="GAA0367033.1"/>
    <property type="molecule type" value="Genomic_DNA"/>
</dbReference>
<dbReference type="PRINTS" id="PR01002">
    <property type="entry name" value="FLGFLGJ"/>
</dbReference>
<evidence type="ECO:0000256" key="4">
    <source>
        <dbReference type="ARBA" id="ARBA00007974"/>
    </source>
</evidence>
<dbReference type="NCBIfam" id="TIGR02541">
    <property type="entry name" value="flagell_FlgJ"/>
    <property type="match status" value="1"/>
</dbReference>
<dbReference type="InterPro" id="IPR002901">
    <property type="entry name" value="MGlyc_endo_b_GlcNAc-like_dom"/>
</dbReference>
<comment type="subcellular location">
    <subcellularLocation>
        <location evidence="2">Periplasm</location>
    </subcellularLocation>
</comment>
<evidence type="ECO:0000256" key="8">
    <source>
        <dbReference type="ARBA" id="ARBA00022801"/>
    </source>
</evidence>
<proteinExistence type="inferred from homology"/>
<keyword evidence="10" id="KW-0961">Cell wall biogenesis/degradation</keyword>
<keyword evidence="14" id="KW-1185">Reference proteome</keyword>
<keyword evidence="9" id="KW-0326">Glycosidase</keyword>
<dbReference type="InterPro" id="IPR019301">
    <property type="entry name" value="Flagellar_prot_FlgJ_N"/>
</dbReference>
<feature type="domain" description="Mannosyl-glycoprotein endo-beta-N-acetylglucosamidase-like" evidence="12">
    <location>
        <begin position="154"/>
        <end position="308"/>
    </location>
</feature>
<evidence type="ECO:0000256" key="1">
    <source>
        <dbReference type="ARBA" id="ARBA00002954"/>
    </source>
</evidence>
<keyword evidence="13" id="KW-0966">Cell projection</keyword>
<dbReference type="Pfam" id="PF01832">
    <property type="entry name" value="Glucosaminidase"/>
    <property type="match status" value="1"/>
</dbReference>
<reference evidence="13 14" key="1">
    <citation type="journal article" date="2019" name="Int. J. Syst. Evol. Microbiol.">
        <title>The Global Catalogue of Microorganisms (GCM) 10K type strain sequencing project: providing services to taxonomists for standard genome sequencing and annotation.</title>
        <authorList>
            <consortium name="The Broad Institute Genomics Platform"/>
            <consortium name="The Broad Institute Genome Sequencing Center for Infectious Disease"/>
            <person name="Wu L."/>
            <person name="Ma J."/>
        </authorList>
    </citation>
    <scope>NUCLEOTIDE SEQUENCE [LARGE SCALE GENOMIC DNA]</scope>
    <source>
        <strain evidence="13 14">JCM 13378</strain>
    </source>
</reference>
<dbReference type="Gene3D" id="1.10.530.10">
    <property type="match status" value="1"/>
</dbReference>
<comment type="similarity">
    <text evidence="4">In the C-terminal section; belongs to the glycosyl hydrolase 73 family.</text>
</comment>
<comment type="caution">
    <text evidence="13">The sequence shown here is derived from an EMBL/GenBank/DDBJ whole genome shotgun (WGS) entry which is preliminary data.</text>
</comment>
<dbReference type="SMART" id="SM00047">
    <property type="entry name" value="LYZ2"/>
    <property type="match status" value="1"/>
</dbReference>
<dbReference type="InterPro" id="IPR013377">
    <property type="entry name" value="FlgJ"/>
</dbReference>
<dbReference type="PANTHER" id="PTHR33308:SF9">
    <property type="entry name" value="PEPTIDOGLYCAN HYDROLASE FLGJ"/>
    <property type="match status" value="1"/>
</dbReference>
<dbReference type="GO" id="GO:0016787">
    <property type="term" value="F:hydrolase activity"/>
    <property type="evidence" value="ECO:0007669"/>
    <property type="project" value="UniProtKB-KW"/>
</dbReference>
<organism evidence="13 14">
    <name type="scientific">Bowmanella denitrificans</name>
    <dbReference type="NCBI Taxonomy" id="366582"/>
    <lineage>
        <taxon>Bacteria</taxon>
        <taxon>Pseudomonadati</taxon>
        <taxon>Pseudomonadota</taxon>
        <taxon>Gammaproteobacteria</taxon>
        <taxon>Alteromonadales</taxon>
        <taxon>Alteromonadaceae</taxon>
        <taxon>Bowmanella</taxon>
    </lineage>
</organism>
<evidence type="ECO:0000256" key="2">
    <source>
        <dbReference type="ARBA" id="ARBA00004418"/>
    </source>
</evidence>
<evidence type="ECO:0000256" key="11">
    <source>
        <dbReference type="ARBA" id="ARBA00030835"/>
    </source>
</evidence>
<keyword evidence="8 13" id="KW-0378">Hydrolase</keyword>
<gene>
    <name evidence="13" type="primary">flgJ</name>
    <name evidence="13" type="ORF">GCM10009092_34260</name>
</gene>
<protein>
    <recommendedName>
        <fullName evidence="5">Peptidoglycan hydrolase FlgJ</fullName>
    </recommendedName>
    <alternativeName>
        <fullName evidence="11">Muramidase FlgJ</fullName>
    </alternativeName>
</protein>
<keyword evidence="7" id="KW-1005">Bacterial flagellum biogenesis</keyword>
<evidence type="ECO:0000256" key="7">
    <source>
        <dbReference type="ARBA" id="ARBA00022795"/>
    </source>
</evidence>
<evidence type="ECO:0000259" key="12">
    <source>
        <dbReference type="SMART" id="SM00047"/>
    </source>
</evidence>
<keyword evidence="6" id="KW-0574">Periplasm</keyword>
<evidence type="ECO:0000256" key="5">
    <source>
        <dbReference type="ARBA" id="ARBA00013433"/>
    </source>
</evidence>
<sequence length="308" mass="34097">MMEQTLSLNQLEQSRNVHDLKGLDNLRRAAQAGDKGALEEAAKQFEAIFVRMMLKSMRDAQDVLADEDSPFNSQQGKFYRDMHDQQLATDLASGGSLGLADLIVKQLGQNVEGYTPASVLRSDGNLSDINRSQIKALDSIQARALGPLNQPGNKQPAFADAKDFIAALLPQAEQAAAQLGLDPRALVAQAAVETGWGQQMIHLPSGQNSHNLFGIKADKRWQGDKALVNTLEYQQGMAKPQKAAFRAYDSFADSMQDYVDFIRDNPRYQQAIGQSADSRRYFQELQKAGYATDPNYSDKIMQVMERLP</sequence>
<name>A0ABN0XL97_9ALTE</name>